<dbReference type="Gene3D" id="3.30.700.10">
    <property type="entry name" value="Glycoprotein, Type 4 Pilin"/>
    <property type="match status" value="1"/>
</dbReference>
<dbReference type="AlphaFoldDB" id="A0A832I3V3"/>
<name>A0A832I3V3_UNCEI</name>
<sequence>MRTNHRGFTLIELAIVLVVMGILFAMGVPAYKSYTQSYTLRGAAENMAAQMRLVRERAIATGTDIYWGCNPGYLNTDYHIHQGSPLIGWKFPNGITYAGSMPHIWFRKDGRVDASWIIPLRNQRGDRDTVSVLLSGMVTSY</sequence>
<dbReference type="SUPFAM" id="SSF54523">
    <property type="entry name" value="Pili subunits"/>
    <property type="match status" value="1"/>
</dbReference>
<evidence type="ECO:0000313" key="2">
    <source>
        <dbReference type="EMBL" id="HGZ42790.1"/>
    </source>
</evidence>
<accession>A0A832I3V3</accession>
<keyword evidence="1" id="KW-0472">Membrane</keyword>
<dbReference type="PROSITE" id="PS00409">
    <property type="entry name" value="PROKAR_NTER_METHYL"/>
    <property type="match status" value="1"/>
</dbReference>
<dbReference type="Pfam" id="PF07963">
    <property type="entry name" value="N_methyl"/>
    <property type="match status" value="1"/>
</dbReference>
<dbReference type="EMBL" id="DSQF01000012">
    <property type="protein sequence ID" value="HGZ42790.1"/>
    <property type="molecule type" value="Genomic_DNA"/>
</dbReference>
<organism evidence="2">
    <name type="scientific">Eiseniibacteriota bacterium</name>
    <dbReference type="NCBI Taxonomy" id="2212470"/>
    <lineage>
        <taxon>Bacteria</taxon>
        <taxon>Candidatus Eiseniibacteriota</taxon>
    </lineage>
</organism>
<gene>
    <name evidence="2" type="ORF">ENR23_05060</name>
</gene>
<comment type="caution">
    <text evidence="2">The sequence shown here is derived from an EMBL/GenBank/DDBJ whole genome shotgun (WGS) entry which is preliminary data.</text>
</comment>
<dbReference type="InterPro" id="IPR012902">
    <property type="entry name" value="N_methyl_site"/>
</dbReference>
<proteinExistence type="predicted"/>
<feature type="transmembrane region" description="Helical" evidence="1">
    <location>
        <begin position="7"/>
        <end position="31"/>
    </location>
</feature>
<dbReference type="InterPro" id="IPR045584">
    <property type="entry name" value="Pilin-like"/>
</dbReference>
<keyword evidence="1" id="KW-1133">Transmembrane helix</keyword>
<reference evidence="2" key="1">
    <citation type="journal article" date="2020" name="mSystems">
        <title>Genome- and Community-Level Interaction Insights into Carbon Utilization and Element Cycling Functions of Hydrothermarchaeota in Hydrothermal Sediment.</title>
        <authorList>
            <person name="Zhou Z."/>
            <person name="Liu Y."/>
            <person name="Xu W."/>
            <person name="Pan J."/>
            <person name="Luo Z.H."/>
            <person name="Li M."/>
        </authorList>
    </citation>
    <scope>NUCLEOTIDE SEQUENCE [LARGE SCALE GENOMIC DNA]</scope>
    <source>
        <strain evidence="2">SpSt-381</strain>
    </source>
</reference>
<keyword evidence="1" id="KW-0812">Transmembrane</keyword>
<evidence type="ECO:0000256" key="1">
    <source>
        <dbReference type="SAM" id="Phobius"/>
    </source>
</evidence>
<protein>
    <submittedName>
        <fullName evidence="2">Prepilin-type N-terminal cleavage/methylation domain-containing protein</fullName>
    </submittedName>
</protein>
<dbReference type="NCBIfam" id="TIGR02532">
    <property type="entry name" value="IV_pilin_GFxxxE"/>
    <property type="match status" value="1"/>
</dbReference>